<dbReference type="EMBL" id="BMAT01008596">
    <property type="protein sequence ID" value="GFR89021.1"/>
    <property type="molecule type" value="Genomic_DNA"/>
</dbReference>
<evidence type="ECO:0000256" key="1">
    <source>
        <dbReference type="ARBA" id="ARBA00004613"/>
    </source>
</evidence>
<evidence type="ECO:0000256" key="4">
    <source>
        <dbReference type="ARBA" id="ARBA00023157"/>
    </source>
</evidence>
<keyword evidence="7" id="KW-1185">Reference proteome</keyword>
<dbReference type="InterPro" id="IPR026645">
    <property type="entry name" value="Dermatopontin"/>
</dbReference>
<dbReference type="GO" id="GO:0030199">
    <property type="term" value="P:collagen fibril organization"/>
    <property type="evidence" value="ECO:0007669"/>
    <property type="project" value="TreeGrafter"/>
</dbReference>
<sequence>MEATPLTLGLVLLLQVAFCADTIWMTDYDQPFTFECDANHHLKSIDSEHSSSKEDRVFNFTCEAAPAVTTLSACEWSGMVEGMKLIKSLFLSFNSIQFKFVQSLQS</sequence>
<keyword evidence="5" id="KW-0732">Signal</keyword>
<organism evidence="6 7">
    <name type="scientific">Elysia marginata</name>
    <dbReference type="NCBI Taxonomy" id="1093978"/>
    <lineage>
        <taxon>Eukaryota</taxon>
        <taxon>Metazoa</taxon>
        <taxon>Spiralia</taxon>
        <taxon>Lophotrochozoa</taxon>
        <taxon>Mollusca</taxon>
        <taxon>Gastropoda</taxon>
        <taxon>Heterobranchia</taxon>
        <taxon>Euthyneura</taxon>
        <taxon>Panpulmonata</taxon>
        <taxon>Sacoglossa</taxon>
        <taxon>Placobranchoidea</taxon>
        <taxon>Plakobranchidae</taxon>
        <taxon>Elysia</taxon>
    </lineage>
</organism>
<gene>
    <name evidence="6" type="ORF">ElyMa_004268100</name>
</gene>
<accession>A0AAV4GUP6</accession>
<comment type="subcellular location">
    <subcellularLocation>
        <location evidence="1">Secreted</location>
    </subcellularLocation>
</comment>
<protein>
    <submittedName>
        <fullName evidence="6">Hemagglutinin/amebocyte aggregation factor</fullName>
    </submittedName>
</protein>
<dbReference type="GO" id="GO:0005615">
    <property type="term" value="C:extracellular space"/>
    <property type="evidence" value="ECO:0007669"/>
    <property type="project" value="TreeGrafter"/>
</dbReference>
<reference evidence="6 7" key="1">
    <citation type="journal article" date="2021" name="Elife">
        <title>Chloroplast acquisition without the gene transfer in kleptoplastic sea slugs, Plakobranchus ocellatus.</title>
        <authorList>
            <person name="Maeda T."/>
            <person name="Takahashi S."/>
            <person name="Yoshida T."/>
            <person name="Shimamura S."/>
            <person name="Takaki Y."/>
            <person name="Nagai Y."/>
            <person name="Toyoda A."/>
            <person name="Suzuki Y."/>
            <person name="Arimoto A."/>
            <person name="Ishii H."/>
            <person name="Satoh N."/>
            <person name="Nishiyama T."/>
            <person name="Hasebe M."/>
            <person name="Maruyama T."/>
            <person name="Minagawa J."/>
            <person name="Obokata J."/>
            <person name="Shigenobu S."/>
        </authorList>
    </citation>
    <scope>NUCLEOTIDE SEQUENCE [LARGE SCALE GENOMIC DNA]</scope>
</reference>
<dbReference type="PANTHER" id="PTHR15040">
    <property type="entry name" value="DERMATOPONTIN-RELATED"/>
    <property type="match status" value="1"/>
</dbReference>
<dbReference type="Proteomes" id="UP000762676">
    <property type="component" value="Unassembled WGS sequence"/>
</dbReference>
<feature type="signal peptide" evidence="5">
    <location>
        <begin position="1"/>
        <end position="19"/>
    </location>
</feature>
<evidence type="ECO:0000256" key="5">
    <source>
        <dbReference type="SAM" id="SignalP"/>
    </source>
</evidence>
<evidence type="ECO:0000313" key="6">
    <source>
        <dbReference type="EMBL" id="GFR89021.1"/>
    </source>
</evidence>
<dbReference type="PANTHER" id="PTHR15040:SF1">
    <property type="entry name" value="DERMATOPONTIN-LIKE ISOFORM X1"/>
    <property type="match status" value="1"/>
</dbReference>
<proteinExistence type="inferred from homology"/>
<evidence type="ECO:0000256" key="2">
    <source>
        <dbReference type="ARBA" id="ARBA00008712"/>
    </source>
</evidence>
<evidence type="ECO:0000313" key="7">
    <source>
        <dbReference type="Proteomes" id="UP000762676"/>
    </source>
</evidence>
<dbReference type="Pfam" id="PF14704">
    <property type="entry name" value="DERM"/>
    <property type="match status" value="1"/>
</dbReference>
<dbReference type="GO" id="GO:0031012">
    <property type="term" value="C:extracellular matrix"/>
    <property type="evidence" value="ECO:0007669"/>
    <property type="project" value="TreeGrafter"/>
</dbReference>
<comment type="similarity">
    <text evidence="2">Belongs to the dermatopontin family.</text>
</comment>
<evidence type="ECO:0000256" key="3">
    <source>
        <dbReference type="ARBA" id="ARBA00022525"/>
    </source>
</evidence>
<name>A0AAV4GUP6_9GAST</name>
<keyword evidence="4" id="KW-1015">Disulfide bond</keyword>
<keyword evidence="3" id="KW-0964">Secreted</keyword>
<dbReference type="AlphaFoldDB" id="A0AAV4GUP6"/>
<feature type="chain" id="PRO_5043315746" evidence="5">
    <location>
        <begin position="20"/>
        <end position="106"/>
    </location>
</feature>
<comment type="caution">
    <text evidence="6">The sequence shown here is derived from an EMBL/GenBank/DDBJ whole genome shotgun (WGS) entry which is preliminary data.</text>
</comment>